<dbReference type="OMA" id="HLRNWSA"/>
<dbReference type="AlphaFoldDB" id="A0A177DU96"/>
<protein>
    <recommendedName>
        <fullName evidence="6">BTB domain-containing protein</fullName>
    </recommendedName>
</protein>
<dbReference type="EMBL" id="KV441473">
    <property type="protein sequence ID" value="OAG23096.1"/>
    <property type="molecule type" value="Genomic_DNA"/>
</dbReference>
<sequence length="272" mass="30567">MSTASRNTNTNRPVKGKSSQRRNAAKTSNFVDSLSPAGQINRVLGDLENLNGGYHLRNWSASARKELYPHITIKVEVLDPNGKEVEVSVPKLAFFAASPAFRQHISDYAEAKLIRCNHKDVTLESMRAISKWLRKICTDKEYTDLPIPNNLQKGLELHLTARTLGMAQYTQQVIERYIGGLVCRTVEVNELVTVAELTCKDAVVDPILEALANHVAYLCRYHLVSKEQEDQYVAMLTGEKCGKLVKVMDDKKIRAVAENGWEAVYRRPLAEI</sequence>
<dbReference type="KEGG" id="aalt:CC77DRAFT_1048058"/>
<dbReference type="EMBL" id="PDXD01000018">
    <property type="protein sequence ID" value="RYN74296.1"/>
    <property type="molecule type" value="Genomic_DNA"/>
</dbReference>
<reference evidence="2 4" key="1">
    <citation type="submission" date="2016-05" db="EMBL/GenBank/DDBJ databases">
        <title>Comparative analysis of secretome profiles of manganese(II)-oxidizing ascomycete fungi.</title>
        <authorList>
            <consortium name="DOE Joint Genome Institute"/>
            <person name="Zeiner C.A."/>
            <person name="Purvine S.O."/>
            <person name="Zink E.M."/>
            <person name="Wu S."/>
            <person name="Pasa-Tolic L."/>
            <person name="Chaput D.L."/>
            <person name="Haridas S."/>
            <person name="Grigoriev I.V."/>
            <person name="Santelli C.M."/>
            <person name="Hansel C.M."/>
        </authorList>
    </citation>
    <scope>NUCLEOTIDE SEQUENCE [LARGE SCALE GENOMIC DNA]</scope>
    <source>
        <strain evidence="2 4">SRC1lrK2f</strain>
    </source>
</reference>
<feature type="compositionally biased region" description="Basic residues" evidence="1">
    <location>
        <begin position="14"/>
        <end position="24"/>
    </location>
</feature>
<gene>
    <name evidence="3" type="ORF">AA0117_g7216</name>
    <name evidence="2" type="ORF">CC77DRAFT_1048058</name>
</gene>
<dbReference type="Proteomes" id="UP000077248">
    <property type="component" value="Unassembled WGS sequence"/>
</dbReference>
<dbReference type="RefSeq" id="XP_018388517.1">
    <property type="nucleotide sequence ID" value="XM_018527510.1"/>
</dbReference>
<evidence type="ECO:0000313" key="4">
    <source>
        <dbReference type="Proteomes" id="UP000077248"/>
    </source>
</evidence>
<evidence type="ECO:0008006" key="6">
    <source>
        <dbReference type="Google" id="ProtNLM"/>
    </source>
</evidence>
<evidence type="ECO:0000256" key="1">
    <source>
        <dbReference type="SAM" id="MobiDB-lite"/>
    </source>
</evidence>
<dbReference type="Proteomes" id="UP000291422">
    <property type="component" value="Unassembled WGS sequence"/>
</dbReference>
<feature type="compositionally biased region" description="Polar residues" evidence="1">
    <location>
        <begin position="1"/>
        <end position="12"/>
    </location>
</feature>
<keyword evidence="4" id="KW-1185">Reference proteome</keyword>
<evidence type="ECO:0000313" key="5">
    <source>
        <dbReference type="Proteomes" id="UP000291422"/>
    </source>
</evidence>
<reference evidence="3" key="3">
    <citation type="journal article" date="2019" name="J. ISSAAS">
        <title>Genomics, evolutionary history and diagnostics of the Alternaria alternata species group including apple and Asian pear pathotypes.</title>
        <authorList>
            <person name="Armitage A.D."/>
            <person name="Cockerton H.M."/>
            <person name="Sreenivasaprasad S."/>
            <person name="Woodhall J."/>
            <person name="Lane C."/>
            <person name="Harrison R.J."/>
            <person name="Clarkson J.P."/>
        </authorList>
    </citation>
    <scope>NUCLEOTIDE SEQUENCE</scope>
    <source>
        <strain evidence="3">FERA 1177</strain>
    </source>
</reference>
<evidence type="ECO:0000313" key="2">
    <source>
        <dbReference type="EMBL" id="OAG23096.1"/>
    </source>
</evidence>
<accession>A0A177DU96</accession>
<dbReference type="GeneID" id="29113104"/>
<organism evidence="2 4">
    <name type="scientific">Alternaria alternata</name>
    <name type="common">Alternaria rot fungus</name>
    <name type="synonym">Torula alternata</name>
    <dbReference type="NCBI Taxonomy" id="5599"/>
    <lineage>
        <taxon>Eukaryota</taxon>
        <taxon>Fungi</taxon>
        <taxon>Dikarya</taxon>
        <taxon>Ascomycota</taxon>
        <taxon>Pezizomycotina</taxon>
        <taxon>Dothideomycetes</taxon>
        <taxon>Pleosporomycetidae</taxon>
        <taxon>Pleosporales</taxon>
        <taxon>Pleosporineae</taxon>
        <taxon>Pleosporaceae</taxon>
        <taxon>Alternaria</taxon>
        <taxon>Alternaria sect. Alternaria</taxon>
        <taxon>Alternaria alternata complex</taxon>
    </lineage>
</organism>
<proteinExistence type="predicted"/>
<evidence type="ECO:0000313" key="3">
    <source>
        <dbReference type="EMBL" id="RYN74296.1"/>
    </source>
</evidence>
<name>A0A177DU96_ALTAL</name>
<dbReference type="VEuPathDB" id="FungiDB:CC77DRAFT_1048058"/>
<reference evidence="5" key="2">
    <citation type="journal article" date="2019" name="bioRxiv">
        <title>Genomics, evolutionary history and diagnostics of the Alternaria alternata species group including apple and Asian pear pathotypes.</title>
        <authorList>
            <person name="Armitage A.D."/>
            <person name="Cockerton H.M."/>
            <person name="Sreenivasaprasad S."/>
            <person name="Woodhall J.W."/>
            <person name="Lane C.R."/>
            <person name="Harrison R.J."/>
            <person name="Clarkson J.P."/>
        </authorList>
    </citation>
    <scope>NUCLEOTIDE SEQUENCE [LARGE SCALE GENOMIC DNA]</scope>
    <source>
        <strain evidence="5">FERA 1177</strain>
    </source>
</reference>
<feature type="region of interest" description="Disordered" evidence="1">
    <location>
        <begin position="1"/>
        <end position="31"/>
    </location>
</feature>